<dbReference type="PANTHER" id="PTHR35011">
    <property type="entry name" value="2,3-DIKETO-L-GULONATE TRAP TRANSPORTER SMALL PERMEASE PROTEIN YIAM"/>
    <property type="match status" value="1"/>
</dbReference>
<evidence type="ECO:0000256" key="6">
    <source>
        <dbReference type="ARBA" id="ARBA00022989"/>
    </source>
</evidence>
<comment type="caution">
    <text evidence="9">Lacks conserved residue(s) required for the propagation of feature annotation.</text>
</comment>
<feature type="transmembrane region" description="Helical" evidence="9">
    <location>
        <begin position="90"/>
        <end position="111"/>
    </location>
</feature>
<feature type="domain" description="Tripartite ATP-independent periplasmic transporters DctQ component" evidence="10">
    <location>
        <begin position="26"/>
        <end position="160"/>
    </location>
</feature>
<dbReference type="Pfam" id="PF04290">
    <property type="entry name" value="DctQ"/>
    <property type="match status" value="1"/>
</dbReference>
<dbReference type="GO" id="GO:0005886">
    <property type="term" value="C:plasma membrane"/>
    <property type="evidence" value="ECO:0007669"/>
    <property type="project" value="UniProtKB-SubCell"/>
</dbReference>
<reference evidence="11 12" key="1">
    <citation type="submission" date="2016-10" db="EMBL/GenBank/DDBJ databases">
        <authorList>
            <person name="de Groot N.N."/>
        </authorList>
    </citation>
    <scope>NUCLEOTIDE SEQUENCE [LARGE SCALE GENOMIC DNA]</scope>
    <source>
        <strain evidence="11 12">DSM 25294</strain>
    </source>
</reference>
<comment type="function">
    <text evidence="9">Part of the tripartite ATP-independent periplasmic (TRAP) transport system.</text>
</comment>
<keyword evidence="2 9" id="KW-0813">Transport</keyword>
<evidence type="ECO:0000256" key="1">
    <source>
        <dbReference type="ARBA" id="ARBA00004429"/>
    </source>
</evidence>
<dbReference type="InterPro" id="IPR055348">
    <property type="entry name" value="DctQ"/>
</dbReference>
<feature type="transmembrane region" description="Helical" evidence="9">
    <location>
        <begin position="52"/>
        <end position="69"/>
    </location>
</feature>
<accession>A0A1G9K258</accession>
<dbReference type="PANTHER" id="PTHR35011:SF4">
    <property type="entry name" value="SLL1102 PROTEIN"/>
    <property type="match status" value="1"/>
</dbReference>
<comment type="subunit">
    <text evidence="9">The complex comprises the extracytoplasmic solute receptor protein and the two transmembrane proteins.</text>
</comment>
<evidence type="ECO:0000256" key="9">
    <source>
        <dbReference type="RuleBase" id="RU369079"/>
    </source>
</evidence>
<gene>
    <name evidence="11" type="ORF">SAMN04488026_10859</name>
</gene>
<keyword evidence="5 9" id="KW-0812">Transmembrane</keyword>
<evidence type="ECO:0000313" key="12">
    <source>
        <dbReference type="Proteomes" id="UP000199382"/>
    </source>
</evidence>
<dbReference type="STRING" id="571298.SAMN04488026_10859"/>
<protein>
    <recommendedName>
        <fullName evidence="9">TRAP transporter small permease protein</fullName>
    </recommendedName>
</protein>
<dbReference type="InterPro" id="IPR007387">
    <property type="entry name" value="TRAP_DctQ"/>
</dbReference>
<keyword evidence="6 9" id="KW-1133">Transmembrane helix</keyword>
<evidence type="ECO:0000259" key="10">
    <source>
        <dbReference type="Pfam" id="PF04290"/>
    </source>
</evidence>
<dbReference type="OrthoDB" id="9794346at2"/>
<dbReference type="RefSeq" id="WP_093163538.1">
    <property type="nucleotide sequence ID" value="NZ_FNEK01000085.1"/>
</dbReference>
<evidence type="ECO:0000256" key="8">
    <source>
        <dbReference type="ARBA" id="ARBA00038436"/>
    </source>
</evidence>
<dbReference type="Proteomes" id="UP000199382">
    <property type="component" value="Unassembled WGS sequence"/>
</dbReference>
<evidence type="ECO:0000313" key="11">
    <source>
        <dbReference type="EMBL" id="SDL43566.1"/>
    </source>
</evidence>
<evidence type="ECO:0000256" key="7">
    <source>
        <dbReference type="ARBA" id="ARBA00023136"/>
    </source>
</evidence>
<comment type="subcellular location">
    <subcellularLocation>
        <location evidence="1 9">Cell inner membrane</location>
        <topology evidence="1 9">Multi-pass membrane protein</topology>
    </subcellularLocation>
</comment>
<dbReference type="GO" id="GO:0022857">
    <property type="term" value="F:transmembrane transporter activity"/>
    <property type="evidence" value="ECO:0007669"/>
    <property type="project" value="UniProtKB-UniRule"/>
</dbReference>
<dbReference type="AlphaFoldDB" id="A0A1G9K258"/>
<comment type="similarity">
    <text evidence="8 9">Belongs to the TRAP transporter small permease family.</text>
</comment>
<keyword evidence="3" id="KW-1003">Cell membrane</keyword>
<keyword evidence="4 9" id="KW-0997">Cell inner membrane</keyword>
<dbReference type="EMBL" id="FNEK01000085">
    <property type="protein sequence ID" value="SDL43566.1"/>
    <property type="molecule type" value="Genomic_DNA"/>
</dbReference>
<proteinExistence type="inferred from homology"/>
<feature type="transmembrane region" description="Helical" evidence="9">
    <location>
        <begin position="21"/>
        <end position="40"/>
    </location>
</feature>
<organism evidence="11 12">
    <name type="scientific">Aliiruegeria lutimaris</name>
    <dbReference type="NCBI Taxonomy" id="571298"/>
    <lineage>
        <taxon>Bacteria</taxon>
        <taxon>Pseudomonadati</taxon>
        <taxon>Pseudomonadota</taxon>
        <taxon>Alphaproteobacteria</taxon>
        <taxon>Rhodobacterales</taxon>
        <taxon>Roseobacteraceae</taxon>
        <taxon>Aliiruegeria</taxon>
    </lineage>
</organism>
<evidence type="ECO:0000256" key="4">
    <source>
        <dbReference type="ARBA" id="ARBA00022519"/>
    </source>
</evidence>
<evidence type="ECO:0000256" key="5">
    <source>
        <dbReference type="ARBA" id="ARBA00022692"/>
    </source>
</evidence>
<sequence>MLKTADMLDAINRRLASVLRWFAIFMVLIQFGIVIGRYVFGVNSIWVQESVLYLHAALFMLAAGYTLQVDKHVRVDIFYAKASPTTRRRIDIAGHLFLLLPSVAVLAWWSWPSVRNSWKILEGPISVGGIEAVFLLKSLIPAFCALVALQSLAILLRLFAGEGEE</sequence>
<keyword evidence="12" id="KW-1185">Reference proteome</keyword>
<name>A0A1G9K258_9RHOB</name>
<evidence type="ECO:0000256" key="2">
    <source>
        <dbReference type="ARBA" id="ARBA00022448"/>
    </source>
</evidence>
<evidence type="ECO:0000256" key="3">
    <source>
        <dbReference type="ARBA" id="ARBA00022475"/>
    </source>
</evidence>
<keyword evidence="7 9" id="KW-0472">Membrane</keyword>